<evidence type="ECO:0000256" key="1">
    <source>
        <dbReference type="ARBA" id="ARBA00001947"/>
    </source>
</evidence>
<evidence type="ECO:0000256" key="6">
    <source>
        <dbReference type="ARBA" id="ARBA00022723"/>
    </source>
</evidence>
<dbReference type="Gene3D" id="3.30.479.10">
    <property type="entry name" value="6-pyruvoyl tetrahydropterin synthase/QueD"/>
    <property type="match status" value="1"/>
</dbReference>
<dbReference type="GO" id="GO:0070497">
    <property type="term" value="F:6-carboxytetrahydropterin synthase activity"/>
    <property type="evidence" value="ECO:0007669"/>
    <property type="project" value="UniProtKB-EC"/>
</dbReference>
<keyword evidence="6" id="KW-0479">Metal-binding</keyword>
<evidence type="ECO:0000256" key="3">
    <source>
        <dbReference type="ARBA" id="ARBA00008900"/>
    </source>
</evidence>
<comment type="caution">
    <text evidence="11">The sequence shown here is derived from an EMBL/GenBank/DDBJ whole genome shotgun (WGS) entry which is preliminary data.</text>
</comment>
<comment type="similarity">
    <text evidence="3">Belongs to the PTPS family. QueD subfamily.</text>
</comment>
<evidence type="ECO:0000256" key="7">
    <source>
        <dbReference type="ARBA" id="ARBA00022833"/>
    </source>
</evidence>
<reference evidence="11 12" key="1">
    <citation type="submission" date="2019-08" db="EMBL/GenBank/DDBJ databases">
        <title>Deep-cultivation of Planctomycetes and their phenomic and genomic characterization uncovers novel biology.</title>
        <authorList>
            <person name="Wiegand S."/>
            <person name="Jogler M."/>
            <person name="Boedeker C."/>
            <person name="Pinto D."/>
            <person name="Vollmers J."/>
            <person name="Rivas-Marin E."/>
            <person name="Kohn T."/>
            <person name="Peeters S.H."/>
            <person name="Heuer A."/>
            <person name="Rast P."/>
            <person name="Oberbeckmann S."/>
            <person name="Bunk B."/>
            <person name="Jeske O."/>
            <person name="Meyerdierks A."/>
            <person name="Storesund J.E."/>
            <person name="Kallscheuer N."/>
            <person name="Luecker S."/>
            <person name="Lage O.M."/>
            <person name="Pohl T."/>
            <person name="Merkel B.J."/>
            <person name="Hornburger P."/>
            <person name="Mueller R.-W."/>
            <person name="Bruemmer F."/>
            <person name="Labrenz M."/>
            <person name="Spormann A.M."/>
            <person name="Op Den Camp H."/>
            <person name="Overmann J."/>
            <person name="Amann R."/>
            <person name="Jetten M.S.M."/>
            <person name="Mascher T."/>
            <person name="Medema M.H."/>
            <person name="Devos D.P."/>
            <person name="Kaster A.-K."/>
            <person name="Ovreas L."/>
            <person name="Rohde M."/>
            <person name="Galperin M.Y."/>
            <person name="Jogler C."/>
        </authorList>
    </citation>
    <scope>NUCLEOTIDE SEQUENCE [LARGE SCALE GENOMIC DNA]</scope>
    <source>
        <strain evidence="11 12">LF1</strain>
    </source>
</reference>
<dbReference type="Proteomes" id="UP000322699">
    <property type="component" value="Unassembled WGS sequence"/>
</dbReference>
<name>A0A5B1CQ47_9BACT</name>
<evidence type="ECO:0000313" key="12">
    <source>
        <dbReference type="Proteomes" id="UP000322699"/>
    </source>
</evidence>
<dbReference type="PANTHER" id="PTHR12589">
    <property type="entry name" value="PYRUVOYL TETRAHYDROBIOPTERIN SYNTHASE"/>
    <property type="match status" value="1"/>
</dbReference>
<dbReference type="SUPFAM" id="SSF55620">
    <property type="entry name" value="Tetrahydrobiopterin biosynthesis enzymes-like"/>
    <property type="match status" value="1"/>
</dbReference>
<keyword evidence="12" id="KW-1185">Reference proteome</keyword>
<dbReference type="UniPathway" id="UPA00391"/>
<evidence type="ECO:0000256" key="2">
    <source>
        <dbReference type="ARBA" id="ARBA00005061"/>
    </source>
</evidence>
<dbReference type="EMBL" id="VRLW01000001">
    <property type="protein sequence ID" value="KAA1261503.1"/>
    <property type="molecule type" value="Genomic_DNA"/>
</dbReference>
<organism evidence="11 12">
    <name type="scientific">Rubripirellula obstinata</name>
    <dbReference type="NCBI Taxonomy" id="406547"/>
    <lineage>
        <taxon>Bacteria</taxon>
        <taxon>Pseudomonadati</taxon>
        <taxon>Planctomycetota</taxon>
        <taxon>Planctomycetia</taxon>
        <taxon>Pirellulales</taxon>
        <taxon>Pirellulaceae</taxon>
        <taxon>Rubripirellula</taxon>
    </lineage>
</organism>
<dbReference type="AlphaFoldDB" id="A0A5B1CQ47"/>
<proteinExistence type="inferred from homology"/>
<evidence type="ECO:0000256" key="4">
    <source>
        <dbReference type="ARBA" id="ARBA00012982"/>
    </source>
</evidence>
<keyword evidence="8 11" id="KW-0456">Lyase</keyword>
<comment type="cofactor">
    <cofactor evidence="1">
        <name>Zn(2+)</name>
        <dbReference type="ChEBI" id="CHEBI:29105"/>
    </cofactor>
</comment>
<gene>
    <name evidence="11" type="primary">queD_2</name>
    <name evidence="11" type="ORF">LF1_40530</name>
</gene>
<protein>
    <recommendedName>
        <fullName evidence="5">6-carboxy-5,6,7,8-tetrahydropterin synthase</fullName>
        <ecNumber evidence="4">4.1.2.50</ecNumber>
    </recommendedName>
    <alternativeName>
        <fullName evidence="9">Queuosine biosynthesis protein QueD</fullName>
    </alternativeName>
</protein>
<dbReference type="PANTHER" id="PTHR12589:SF7">
    <property type="entry name" value="6-PYRUVOYL TETRAHYDROBIOPTERIN SYNTHASE"/>
    <property type="match status" value="1"/>
</dbReference>
<accession>A0A5B1CQ47</accession>
<dbReference type="Pfam" id="PF01242">
    <property type="entry name" value="PTPS"/>
    <property type="match status" value="1"/>
</dbReference>
<comment type="pathway">
    <text evidence="2">Purine metabolism; 7-cyano-7-deazaguanine biosynthesis.</text>
</comment>
<sequence>MRRIKFCAGHRLFEHGGKCEHFHGHNYVADFFVTGDEQDDVGRVIDFSELKKRVKGWIDEHWDHSFLISHRDENARQALEVVIPSRFFVMPYNPTAENMAKYLLEEMCPKALAGTGARATRVRIWETEEAFAEASIDSGSGEVESYSAVGSADA</sequence>
<dbReference type="InterPro" id="IPR038418">
    <property type="entry name" value="6-PTP_synth/QueD_sf"/>
</dbReference>
<dbReference type="RefSeq" id="WP_200836791.1">
    <property type="nucleotide sequence ID" value="NZ_VRLW01000001.1"/>
</dbReference>
<keyword evidence="7" id="KW-0862">Zinc</keyword>
<dbReference type="InterPro" id="IPR007115">
    <property type="entry name" value="6-PTP_synth/QueD"/>
</dbReference>
<evidence type="ECO:0000256" key="5">
    <source>
        <dbReference type="ARBA" id="ARBA00018141"/>
    </source>
</evidence>
<comment type="catalytic activity">
    <reaction evidence="10">
        <text>7,8-dihydroneopterin 3'-triphosphate + H2O = 6-carboxy-5,6,7,8-tetrahydropterin + triphosphate + acetaldehyde + 2 H(+)</text>
        <dbReference type="Rhea" id="RHEA:27966"/>
        <dbReference type="ChEBI" id="CHEBI:15343"/>
        <dbReference type="ChEBI" id="CHEBI:15377"/>
        <dbReference type="ChEBI" id="CHEBI:15378"/>
        <dbReference type="ChEBI" id="CHEBI:18036"/>
        <dbReference type="ChEBI" id="CHEBI:58462"/>
        <dbReference type="ChEBI" id="CHEBI:61032"/>
        <dbReference type="EC" id="4.1.2.50"/>
    </reaction>
</comment>
<evidence type="ECO:0000256" key="8">
    <source>
        <dbReference type="ARBA" id="ARBA00023239"/>
    </source>
</evidence>
<dbReference type="EC" id="4.1.2.50" evidence="4"/>
<evidence type="ECO:0000313" key="11">
    <source>
        <dbReference type="EMBL" id="KAA1261503.1"/>
    </source>
</evidence>
<dbReference type="GO" id="GO:0046872">
    <property type="term" value="F:metal ion binding"/>
    <property type="evidence" value="ECO:0007669"/>
    <property type="project" value="UniProtKB-KW"/>
</dbReference>
<evidence type="ECO:0000256" key="10">
    <source>
        <dbReference type="ARBA" id="ARBA00048807"/>
    </source>
</evidence>
<evidence type="ECO:0000256" key="9">
    <source>
        <dbReference type="ARBA" id="ARBA00031449"/>
    </source>
</evidence>